<evidence type="ECO:0000313" key="1">
    <source>
        <dbReference type="EMBL" id="KAJ7984837.1"/>
    </source>
</evidence>
<evidence type="ECO:0000313" key="2">
    <source>
        <dbReference type="Proteomes" id="UP001157502"/>
    </source>
</evidence>
<dbReference type="EMBL" id="CM055764">
    <property type="protein sequence ID" value="KAJ7984837.1"/>
    <property type="molecule type" value="Genomic_DNA"/>
</dbReference>
<reference evidence="1" key="1">
    <citation type="submission" date="2021-05" db="EMBL/GenBank/DDBJ databases">
        <authorList>
            <person name="Pan Q."/>
            <person name="Jouanno E."/>
            <person name="Zahm M."/>
            <person name="Klopp C."/>
            <person name="Cabau C."/>
            <person name="Louis A."/>
            <person name="Berthelot C."/>
            <person name="Parey E."/>
            <person name="Roest Crollius H."/>
            <person name="Montfort J."/>
            <person name="Robinson-Rechavi M."/>
            <person name="Bouchez O."/>
            <person name="Lampietro C."/>
            <person name="Lopez Roques C."/>
            <person name="Donnadieu C."/>
            <person name="Postlethwait J."/>
            <person name="Bobe J."/>
            <person name="Dillon D."/>
            <person name="Chandos A."/>
            <person name="von Hippel F."/>
            <person name="Guiguen Y."/>
        </authorList>
    </citation>
    <scope>NUCLEOTIDE SEQUENCE</scope>
    <source>
        <strain evidence="1">YG-Jan2019</strain>
    </source>
</reference>
<keyword evidence="2" id="KW-1185">Reference proteome</keyword>
<dbReference type="Proteomes" id="UP001157502">
    <property type="component" value="Chromosome 37"/>
</dbReference>
<protein>
    <submittedName>
        <fullName evidence="1">Uncharacterized protein</fullName>
    </submittedName>
</protein>
<sequence>MAPSSPTEPAEQYASERNAPLSRLPRFPSPTVLDVPQAPGLPVVPRTHNRHRQENPATTRKTITTDAGEHEIERQITEHVPRDICAVASNRPGCRDTFVILRYQVRGNSF</sequence>
<comment type="caution">
    <text evidence="1">The sequence shown here is derived from an EMBL/GenBank/DDBJ whole genome shotgun (WGS) entry which is preliminary data.</text>
</comment>
<accession>A0ACC2F0E6</accession>
<gene>
    <name evidence="1" type="ORF">DPEC_G00358910</name>
</gene>
<proteinExistence type="predicted"/>
<organism evidence="1 2">
    <name type="scientific">Dallia pectoralis</name>
    <name type="common">Alaska blackfish</name>
    <dbReference type="NCBI Taxonomy" id="75939"/>
    <lineage>
        <taxon>Eukaryota</taxon>
        <taxon>Metazoa</taxon>
        <taxon>Chordata</taxon>
        <taxon>Craniata</taxon>
        <taxon>Vertebrata</taxon>
        <taxon>Euteleostomi</taxon>
        <taxon>Actinopterygii</taxon>
        <taxon>Neopterygii</taxon>
        <taxon>Teleostei</taxon>
        <taxon>Protacanthopterygii</taxon>
        <taxon>Esociformes</taxon>
        <taxon>Umbridae</taxon>
        <taxon>Dallia</taxon>
    </lineage>
</organism>
<name>A0ACC2F0E6_DALPE</name>